<proteinExistence type="inferred from homology"/>
<comment type="similarity">
    <text evidence="5">In the N-terminal section; belongs to the CdiA toxin family.</text>
</comment>
<evidence type="ECO:0000256" key="3">
    <source>
        <dbReference type="ARBA" id="ARBA00022913"/>
    </source>
</evidence>
<reference evidence="10" key="1">
    <citation type="journal article" date="2013" name="Diversity">
        <title>Genome Sequence of Dickeya solani, a New soft Rot Pathogen of Potato, Suggests its Emergence May Be Related to a Novel Combination of Non-Ribosomal Peptide/Polyketide Synthetase Clusters.</title>
        <authorList>
            <person name="Garlant L."/>
            <person name="Koskinen P."/>
            <person name="Rouhiainen L."/>
            <person name="Laine P."/>
            <person name="Paulin L."/>
            <person name="Auvinen P."/>
            <person name="Holm L."/>
            <person name="Pirhonen M."/>
        </authorList>
    </citation>
    <scope>NUCLEOTIDE SEQUENCE [LARGE SCALE GENOMIC DNA]</scope>
    <source>
        <strain evidence="10">D s0432-1</strain>
    </source>
</reference>
<dbReference type="InterPro" id="IPR049271">
    <property type="entry name" value="DUF6862"/>
</dbReference>
<evidence type="ECO:0008006" key="11">
    <source>
        <dbReference type="Google" id="ProtNLM"/>
    </source>
</evidence>
<evidence type="ECO:0000313" key="10">
    <source>
        <dbReference type="Proteomes" id="UP000017142"/>
    </source>
</evidence>
<dbReference type="Pfam" id="PF13332">
    <property type="entry name" value="Fil_haemagg_2"/>
    <property type="match status" value="5"/>
</dbReference>
<dbReference type="Pfam" id="PF04829">
    <property type="entry name" value="PT-VENN"/>
    <property type="match status" value="1"/>
</dbReference>
<organism evidence="9 10">
    <name type="scientific">Dickeya solani D s0432-1</name>
    <dbReference type="NCBI Taxonomy" id="1231725"/>
    <lineage>
        <taxon>Bacteria</taxon>
        <taxon>Pseudomonadati</taxon>
        <taxon>Pseudomonadota</taxon>
        <taxon>Gammaproteobacteria</taxon>
        <taxon>Enterobacterales</taxon>
        <taxon>Pectobacteriaceae</taxon>
        <taxon>Dickeya</taxon>
    </lineage>
</organism>
<sequence length="2174" mass="224315">MQAGTLQGNGVTVTSTGTLTQQGRIVAGGGNSLLSAATITQAESGSIQGGGPLRLLAAGSIVNRGFVGTAGDLLVQAGGLIENGGLLYGGGDLQLLSAALVNRFGNILAGDSLWIQRDAAGNASSSVLNSSGTIETQRGDITVRTGTLTNQREGLTVTESSSTAAEVPSWAGGTTIYIPIDWFKDGELATYEANSNPSREDGPNLDEIYFFPFPVSKEKSTAIFSYASKDIKITANGGGANILSSGNINIASALLINDASVISSKKNISMTGNVLKNASYQVGSISESLVYEYEVGDDELLLGMAPIGWLQEKAKRDNRWNDYEYSEHLGEYKIYFRDRSRFDRDRLRYVLKDRQIISTPGQTYAATIQAGGSITASFSQNISNTNLQPGSGGFIPVIATPTMAGVNALTPVDAQADRGLNGAAGSVSPTSLPDGSGNVALAGQAGGLAGGYTTVTRTGDLPAGGTPVAGMADTALTAGAIAGGTPVTATVLSLPDGLAGGHLQATAPGASPVTATALTPLAALSFGQLQAALTQGLQQLGSPSLTDYPLPTSQNGLFVADTAGDSRYLIRTNPTLSQLGQVDNRLFDDLRGLLGQTPGTTVPVETRPTLTDPTQVLGSSYLLGKLNLDAEHDYRFLGDAAFDTRYISNAVLSQTGQRYLNGVGSDLAQMQQLMDNAAAEKSRLGLQLGMSLTSAQVAGLSHSLVWWENISVGGQTVLAPKLYLAQADRSNLQGSRIVANSVSLSAGGDIDNRGSTVTAQDALAVASGGNLTNSEGGLLNAGGALNLVALGNLTNRSATIQGNTVTLASVSGDITNTTTRNQWQTAAQDGRGSGSLTRTDIGQAGLITAQGGLTLQAGYDIALNGAQLSAGGPLQLAAGNDIRLSALTTVTDTVRQDGGASERRSQGLVQSTVASGGDLSLSAGRDLSSTAAQLSAAGTLGLSAGRDLSLLSAGEDQFSSNAWKRHLDWQQTVSQQGTVLNAGEGLSLRAGQDLTLQGAQAETRGALTAQAGRDLSLLSATESRHDFFEETTVKKGFLSKTTTHTLRDTQQTTEKGTLLSGDSVALTAGHDLGVQGSAVAADGEVTLTAGHDITTAASVETYRNYEEHSRKKSGVFSGGGIGFTIGSTSMSQKQDDKATTQSQSVSTLGTTSGSVRLNAGQAVSMAATDVIAARDIQVTGNSVTIDPGYDTRKQSRQMEQKTAGLTVTLSGVVGSALNSAVQAVQAVREQSDSRLQALQGMKAALSGYQAYQGTQIDTNNQGASSFVGISVSLGAQRSSSSQTSEQSQSFASTLNAGHDISVVARQGDITAVGSQLKAANNVELNASRAINLLSARNTESMTGSNSSSGGNIGVSFGLSNSGAGFSVFANVNAAKGRELGNGNSWSETTVDAGQQIVLTSGGDTRLTGAQVSGERIVANVGGDLLLKSQQDSNRYDSKQTSVSAGGSFTFGSMTGSGYLSASQDKMHSSFDSVQQQTGLFAGKGGYDINVGNHTQLDGAVIGSTASADKNRLDTGTLGFSNIDNRAEFSVSHSGIGLSASPSLSMSDMLKSAALTAPSALMSMGRGGNAGSTTYAAVSDGALIIRNQAGQQQDIAGLSRDVEHANNALSSIFDKEKEQKRLQTAQMVGELGAQVMDVVRTEGEIRAVRAAEAKGDVKRPPDNASEKDWDKYKKDLTETPAYKAVMQSYGTGSDLQRATQAATAAIQALAGGGNLQQALAGASAPYLAQLVKGVTMPADESKATASDIAANAMGHALMGAVVAQLSGKDAVAGAVGAAGGELTARLLIMKELYSGRDTSDLTEAEKQSVSALASLAAGLASGIASGNTAGAATGAQTGRNAVENNYLSATEAQTKADLERKEKAGTLTADEAKELADTRKLDKDRDQAIHDICTQGNKSGGACSALVAKAQQALNSYGESAASYRLIYKDLYPQDAANASAILKGLDEGSITRDAAITAIAKSTGKGWDEVASQYDTAMQLHGIVSTLAGFKGVAAEAGELSVAGNVAKKVEQGAPATAGTKIDSKVTLTQQDSLPGDIKKSFKDGNYQTVITNEPVLVYRKFGGSSDQAKLDGGYATTEQNAGRNETAVYKKWSTSQFEAQIEIPENTKINIGIVGEQKPGSEKPKYDGGADQILMPRNYSSEWIKSVRDGKTGKVYTYDEFRKSFPEQVTNKR</sequence>
<name>A0AAV3KAY6_9GAMM</name>
<gene>
    <name evidence="9" type="ORF">A544_2223</name>
</gene>
<evidence type="ECO:0000259" key="8">
    <source>
        <dbReference type="Pfam" id="PF21726"/>
    </source>
</evidence>
<evidence type="ECO:0000256" key="4">
    <source>
        <dbReference type="ARBA" id="ARBA00023026"/>
    </source>
</evidence>
<dbReference type="InterPro" id="IPR010069">
    <property type="entry name" value="CdiA_FHA1_rpt"/>
</dbReference>
<dbReference type="NCBIfam" id="TIGR01731">
    <property type="entry name" value="fil_hemag_20aa"/>
    <property type="match status" value="4"/>
</dbReference>
<feature type="domain" description="DUF6862" evidence="8">
    <location>
        <begin position="1850"/>
        <end position="1917"/>
    </location>
</feature>
<keyword evidence="3" id="KW-1266">Target cell cytoplasm</keyword>
<evidence type="ECO:0000256" key="2">
    <source>
        <dbReference type="ARBA" id="ARBA00022656"/>
    </source>
</evidence>
<dbReference type="GO" id="GO:0090729">
    <property type="term" value="F:toxin activity"/>
    <property type="evidence" value="ECO:0007669"/>
    <property type="project" value="UniProtKB-KW"/>
</dbReference>
<accession>A0AAV3KAY6</accession>
<dbReference type="InterPro" id="IPR006914">
    <property type="entry name" value="VENN_dom"/>
</dbReference>
<dbReference type="Pfam" id="PF21726">
    <property type="entry name" value="DUF6862"/>
    <property type="match status" value="1"/>
</dbReference>
<dbReference type="InterPro" id="IPR025157">
    <property type="entry name" value="Hemagglutinin_rpt"/>
</dbReference>
<evidence type="ECO:0000313" key="9">
    <source>
        <dbReference type="EMBL" id="ERO57646.1"/>
    </source>
</evidence>
<comment type="caution">
    <text evidence="9">The sequence shown here is derived from an EMBL/GenBank/DDBJ whole genome shotgun (WGS) entry which is preliminary data.</text>
</comment>
<dbReference type="Proteomes" id="UP000017142">
    <property type="component" value="Unassembled WGS sequence"/>
</dbReference>
<comment type="subcellular location">
    <subcellularLocation>
        <location evidence="1">Target cell</location>
        <location evidence="1">Target cell cytoplasm</location>
    </subcellularLocation>
</comment>
<keyword evidence="2" id="KW-0800">Toxin</keyword>
<evidence type="ECO:0000259" key="7">
    <source>
        <dbReference type="Pfam" id="PF04829"/>
    </source>
</evidence>
<dbReference type="GO" id="GO:0003824">
    <property type="term" value="F:catalytic activity"/>
    <property type="evidence" value="ECO:0007669"/>
    <property type="project" value="UniProtKB-ARBA"/>
</dbReference>
<keyword evidence="4" id="KW-0843">Virulence</keyword>
<protein>
    <recommendedName>
        <fullName evidence="11">Toxin CdiA</fullName>
    </recommendedName>
</protein>
<feature type="region of interest" description="Disordered" evidence="6">
    <location>
        <begin position="1127"/>
        <end position="1151"/>
    </location>
</feature>
<evidence type="ECO:0000256" key="5">
    <source>
        <dbReference type="ARBA" id="ARBA00024043"/>
    </source>
</evidence>
<dbReference type="EMBL" id="AMWE01000003">
    <property type="protein sequence ID" value="ERO57646.1"/>
    <property type="molecule type" value="Genomic_DNA"/>
</dbReference>
<evidence type="ECO:0000256" key="6">
    <source>
        <dbReference type="SAM" id="MobiDB-lite"/>
    </source>
</evidence>
<evidence type="ECO:0000256" key="1">
    <source>
        <dbReference type="ARBA" id="ARBA00004219"/>
    </source>
</evidence>
<feature type="compositionally biased region" description="Low complexity" evidence="6">
    <location>
        <begin position="1139"/>
        <end position="1151"/>
    </location>
</feature>
<feature type="domain" description="VENN motif-containing" evidence="7">
    <location>
        <begin position="1798"/>
        <end position="1847"/>
    </location>
</feature>